<evidence type="ECO:0000256" key="21">
    <source>
        <dbReference type="ARBA" id="ARBA00023239"/>
    </source>
</evidence>
<evidence type="ECO:0000313" key="36">
    <source>
        <dbReference type="EMBL" id="CAD7225243.1"/>
    </source>
</evidence>
<feature type="compositionally biased region" description="Polar residues" evidence="34">
    <location>
        <begin position="878"/>
        <end position="893"/>
    </location>
</feature>
<evidence type="ECO:0000256" key="27">
    <source>
        <dbReference type="ARBA" id="ARBA00042722"/>
    </source>
</evidence>
<accession>A0A7R8WA90</accession>
<evidence type="ECO:0000256" key="3">
    <source>
        <dbReference type="ARBA" id="ARBA00004305"/>
    </source>
</evidence>
<dbReference type="Gene3D" id="1.10.8.60">
    <property type="match status" value="1"/>
</dbReference>
<dbReference type="GO" id="GO:0008568">
    <property type="term" value="F:microtubule severing ATPase activity"/>
    <property type="evidence" value="ECO:0007669"/>
    <property type="project" value="TreeGrafter"/>
</dbReference>
<dbReference type="PANTHER" id="PTHR23074">
    <property type="entry name" value="AAA DOMAIN-CONTAINING"/>
    <property type="match status" value="1"/>
</dbReference>
<feature type="binding site" evidence="32">
    <location>
        <position position="678"/>
    </location>
    <ligand>
        <name>Mg(2+)</name>
        <dbReference type="ChEBI" id="CHEBI:18420"/>
        <label>1</label>
    </ligand>
</feature>
<evidence type="ECO:0000256" key="19">
    <source>
        <dbReference type="ARBA" id="ARBA00023134"/>
    </source>
</evidence>
<evidence type="ECO:0000256" key="4">
    <source>
        <dbReference type="ARBA" id="ARBA00004496"/>
    </source>
</evidence>
<evidence type="ECO:0000256" key="1">
    <source>
        <dbReference type="ARBA" id="ARBA00004123"/>
    </source>
</evidence>
<evidence type="ECO:0000256" key="28">
    <source>
        <dbReference type="ARBA" id="ARBA00042850"/>
    </source>
</evidence>
<dbReference type="GO" id="GO:0004649">
    <property type="term" value="F:poly(ADP-ribose) glycohydrolase activity"/>
    <property type="evidence" value="ECO:0007669"/>
    <property type="project" value="UniProtKB-EC"/>
</dbReference>
<keyword evidence="11" id="KW-0963">Cytoplasm</keyword>
<feature type="compositionally biased region" description="Polar residues" evidence="34">
    <location>
        <begin position="811"/>
        <end position="824"/>
    </location>
</feature>
<comment type="catalytic activity">
    <reaction evidence="31">
        <text>alpha-NAD(+) + H2O = ADP-D-ribose + nicotinamide + H(+)</text>
        <dbReference type="Rhea" id="RHEA:68792"/>
        <dbReference type="ChEBI" id="CHEBI:15377"/>
        <dbReference type="ChEBI" id="CHEBI:15378"/>
        <dbReference type="ChEBI" id="CHEBI:17154"/>
        <dbReference type="ChEBI" id="CHEBI:57967"/>
        <dbReference type="ChEBI" id="CHEBI:77017"/>
    </reaction>
</comment>
<dbReference type="SUPFAM" id="SSF55073">
    <property type="entry name" value="Nucleotide cyclase"/>
    <property type="match status" value="1"/>
</dbReference>
<dbReference type="GO" id="GO:0004383">
    <property type="term" value="F:guanylate cyclase activity"/>
    <property type="evidence" value="ECO:0007669"/>
    <property type="project" value="UniProtKB-EC"/>
</dbReference>
<dbReference type="GO" id="GO:0140290">
    <property type="term" value="P:peptidyl-serine ADP-deribosylation"/>
    <property type="evidence" value="ECO:0007669"/>
    <property type="project" value="UniProtKB-ARBA"/>
</dbReference>
<dbReference type="PROSITE" id="PS00674">
    <property type="entry name" value="AAA"/>
    <property type="match status" value="1"/>
</dbReference>
<evidence type="ECO:0000256" key="12">
    <source>
        <dbReference type="ARBA" id="ARBA00022723"/>
    </source>
</evidence>
<feature type="binding site" evidence="32">
    <location>
        <position position="676"/>
    </location>
    <ligand>
        <name>Mg(2+)</name>
        <dbReference type="ChEBI" id="CHEBI:18420"/>
        <label>1</label>
    </ligand>
</feature>
<keyword evidence="23" id="KW-0141">cGMP biosynthesis</keyword>
<dbReference type="PROSITE" id="PS00452">
    <property type="entry name" value="GUANYLATE_CYCLASE_1"/>
    <property type="match status" value="1"/>
</dbReference>
<evidence type="ECO:0000259" key="35">
    <source>
        <dbReference type="PROSITE" id="PS50125"/>
    </source>
</evidence>
<dbReference type="FunFam" id="3.30.70.1230:FF:000007">
    <property type="entry name" value="Guanylate cyclase soluble subunit alpha-3"/>
    <property type="match status" value="1"/>
</dbReference>
<evidence type="ECO:0000256" key="16">
    <source>
        <dbReference type="ARBA" id="ARBA00022840"/>
    </source>
</evidence>
<keyword evidence="13" id="KW-0547">Nucleotide-binding</keyword>
<dbReference type="SUPFAM" id="SSF101478">
    <property type="entry name" value="ADP-ribosylglycohydrolase"/>
    <property type="match status" value="1"/>
</dbReference>
<feature type="binding site" evidence="32">
    <location>
        <position position="406"/>
    </location>
    <ligand>
        <name>Mg(2+)</name>
        <dbReference type="ChEBI" id="CHEBI:18420"/>
        <label>1</label>
    </ligand>
</feature>
<dbReference type="GO" id="GO:0035556">
    <property type="term" value="P:intracellular signal transduction"/>
    <property type="evidence" value="ECO:0007669"/>
    <property type="project" value="InterPro"/>
</dbReference>
<dbReference type="GO" id="GO:0016887">
    <property type="term" value="F:ATP hydrolysis activity"/>
    <property type="evidence" value="ECO:0007669"/>
    <property type="project" value="InterPro"/>
</dbReference>
<keyword evidence="14" id="KW-0227">DNA damage</keyword>
<dbReference type="PANTHER" id="PTHR23074:SF17">
    <property type="entry name" value="FIDGETIN-LIKE PROTEIN 1"/>
    <property type="match status" value="1"/>
</dbReference>
<feature type="region of interest" description="Disordered" evidence="34">
    <location>
        <begin position="565"/>
        <end position="592"/>
    </location>
</feature>
<evidence type="ECO:0000256" key="10">
    <source>
        <dbReference type="ARBA" id="ARBA00022454"/>
    </source>
</evidence>
<dbReference type="EC" id="4.6.1.2" evidence="8"/>
<dbReference type="InterPro" id="IPR050304">
    <property type="entry name" value="MT-severing_AAA_ATPase"/>
</dbReference>
<dbReference type="Pfam" id="PF00211">
    <property type="entry name" value="Guanylate_cyc"/>
    <property type="match status" value="1"/>
</dbReference>
<keyword evidence="15" id="KW-0378">Hydrolase</keyword>
<feature type="binding site" evidence="32">
    <location>
        <position position="405"/>
    </location>
    <ligand>
        <name>Mg(2+)</name>
        <dbReference type="ChEBI" id="CHEBI:18420"/>
        <label>1</label>
    </ligand>
</feature>
<evidence type="ECO:0000256" key="5">
    <source>
        <dbReference type="ARBA" id="ARBA00006914"/>
    </source>
</evidence>
<comment type="subunit">
    <text evidence="7">Monomer.</text>
</comment>
<keyword evidence="12 32" id="KW-0479">Metal-binding</keyword>
<feature type="compositionally biased region" description="Basic and acidic residues" evidence="34">
    <location>
        <begin position="915"/>
        <end position="925"/>
    </location>
</feature>
<evidence type="ECO:0000256" key="29">
    <source>
        <dbReference type="ARBA" id="ARBA00043187"/>
    </source>
</evidence>
<feature type="binding site" evidence="32">
    <location>
        <position position="679"/>
    </location>
    <ligand>
        <name>Mg(2+)</name>
        <dbReference type="ChEBI" id="CHEBI:18420"/>
        <label>1</label>
    </ligand>
</feature>
<evidence type="ECO:0000256" key="2">
    <source>
        <dbReference type="ARBA" id="ARBA00004286"/>
    </source>
</evidence>
<gene>
    <name evidence="36" type="ORF">CTOB1V02_LOCUS3188</name>
</gene>
<dbReference type="Pfam" id="PF09336">
    <property type="entry name" value="Vps4_C"/>
    <property type="match status" value="1"/>
</dbReference>
<dbReference type="FunFam" id="1.10.4080.10:FF:000001">
    <property type="entry name" value="ADP-ribose glycohydrolase ARH3"/>
    <property type="match status" value="1"/>
</dbReference>
<evidence type="ECO:0000256" key="31">
    <source>
        <dbReference type="ARBA" id="ARBA00049015"/>
    </source>
</evidence>
<dbReference type="EMBL" id="OB660533">
    <property type="protein sequence ID" value="CAD7225243.1"/>
    <property type="molecule type" value="Genomic_DNA"/>
</dbReference>
<protein>
    <recommendedName>
        <fullName evidence="24">ADP-ribosylhydrolase ARH3</fullName>
        <ecNumber evidence="9">3.2.1.143</ecNumber>
        <ecNumber evidence="8">4.6.1.2</ecNumber>
    </recommendedName>
    <alternativeName>
        <fullName evidence="25">ADP-ribose glycohydrolase ARH3</fullName>
    </alternativeName>
    <alternativeName>
        <fullName evidence="26">ADP-ribosylhydrolase 3</fullName>
    </alternativeName>
    <alternativeName>
        <fullName evidence="29">O-acetyl-ADP-ribose deacetylase ARH3</fullName>
    </alternativeName>
    <alternativeName>
        <fullName evidence="30">Poly(ADP-ribose) glycohydrolase ARH3</fullName>
    </alternativeName>
    <alternativeName>
        <fullName evidence="28">[Protein ADP-ribosylarginine] hydrolase-like protein 2</fullName>
    </alternativeName>
    <alternativeName>
        <fullName evidence="27">[Protein ADP-ribosylserine] hydrolase</fullName>
    </alternativeName>
</protein>
<evidence type="ECO:0000256" key="6">
    <source>
        <dbReference type="ARBA" id="ARBA00010702"/>
    </source>
</evidence>
<dbReference type="Pfam" id="PF03747">
    <property type="entry name" value="ADP_ribosyl_GH"/>
    <property type="match status" value="1"/>
</dbReference>
<dbReference type="SMART" id="SM00382">
    <property type="entry name" value="AAA"/>
    <property type="match status" value="1"/>
</dbReference>
<dbReference type="PROSITE" id="PS50125">
    <property type="entry name" value="GUANYLATE_CYCLASE_2"/>
    <property type="match status" value="1"/>
</dbReference>
<dbReference type="GO" id="GO:0005694">
    <property type="term" value="C:chromosome"/>
    <property type="evidence" value="ECO:0007669"/>
    <property type="project" value="UniProtKB-SubCell"/>
</dbReference>
<feature type="binding site" evidence="32">
    <location>
        <position position="404"/>
    </location>
    <ligand>
        <name>Mg(2+)</name>
        <dbReference type="ChEBI" id="CHEBI:18420"/>
        <label>1</label>
    </ligand>
</feature>
<evidence type="ECO:0000256" key="13">
    <source>
        <dbReference type="ARBA" id="ARBA00022741"/>
    </source>
</evidence>
<comment type="similarity">
    <text evidence="6">Belongs to the ADP-ribosylglycohydrolase family.</text>
</comment>
<evidence type="ECO:0000256" key="30">
    <source>
        <dbReference type="ARBA" id="ARBA00043193"/>
    </source>
</evidence>
<dbReference type="EC" id="3.2.1.143" evidence="9"/>
<dbReference type="InterPro" id="IPR029787">
    <property type="entry name" value="Nucleotide_cyclase"/>
</dbReference>
<dbReference type="GO" id="GO:0046872">
    <property type="term" value="F:metal ion binding"/>
    <property type="evidence" value="ECO:0007669"/>
    <property type="project" value="UniProtKB-KW"/>
</dbReference>
<reference evidence="36" key="1">
    <citation type="submission" date="2020-11" db="EMBL/GenBank/DDBJ databases">
        <authorList>
            <person name="Tran Van P."/>
        </authorList>
    </citation>
    <scope>NUCLEOTIDE SEQUENCE</scope>
</reference>
<evidence type="ECO:0000256" key="20">
    <source>
        <dbReference type="ARBA" id="ARBA00023204"/>
    </source>
</evidence>
<keyword evidence="22" id="KW-0539">Nucleus</keyword>
<dbReference type="InterPro" id="IPR036705">
    <property type="entry name" value="Ribosyl_crysJ1_sf"/>
</dbReference>
<dbReference type="SUPFAM" id="SSF52540">
    <property type="entry name" value="P-loop containing nucleoside triphosphate hydrolases"/>
    <property type="match status" value="1"/>
</dbReference>
<evidence type="ECO:0000256" key="11">
    <source>
        <dbReference type="ARBA" id="ARBA00022490"/>
    </source>
</evidence>
<feature type="region of interest" description="Disordered" evidence="34">
    <location>
        <begin position="981"/>
        <end position="1027"/>
    </location>
</feature>
<evidence type="ECO:0000256" key="24">
    <source>
        <dbReference type="ARBA" id="ARBA00041057"/>
    </source>
</evidence>
<evidence type="ECO:0000256" key="26">
    <source>
        <dbReference type="ARBA" id="ARBA00042471"/>
    </source>
</evidence>
<keyword evidence="19" id="KW-0342">GTP-binding</keyword>
<evidence type="ECO:0000256" key="32">
    <source>
        <dbReference type="PIRSR" id="PIRSR605502-1"/>
    </source>
</evidence>
<dbReference type="Gene3D" id="3.40.50.300">
    <property type="entry name" value="P-loop containing nucleotide triphosphate hydrolases"/>
    <property type="match status" value="2"/>
</dbReference>
<dbReference type="FunFam" id="1.10.8.60:FF:000022">
    <property type="entry name" value="Fidgetin like 1"/>
    <property type="match status" value="1"/>
</dbReference>
<keyword evidence="17 32" id="KW-0460">Magnesium</keyword>
<feature type="compositionally biased region" description="Polar residues" evidence="34">
    <location>
        <begin position="846"/>
        <end position="856"/>
    </location>
</feature>
<dbReference type="InterPro" id="IPR003959">
    <property type="entry name" value="ATPase_AAA_core"/>
</dbReference>
<dbReference type="Pfam" id="PF00004">
    <property type="entry name" value="AAA"/>
    <property type="match status" value="1"/>
</dbReference>
<evidence type="ECO:0000256" key="23">
    <source>
        <dbReference type="ARBA" id="ARBA00023293"/>
    </source>
</evidence>
<dbReference type="InterPro" id="IPR005502">
    <property type="entry name" value="Ribosyl_crysJ1"/>
</dbReference>
<comment type="similarity">
    <text evidence="33">Belongs to the adenylyl cyclase class-4/guanylyl cyclase family.</text>
</comment>
<organism evidence="36">
    <name type="scientific">Cyprideis torosa</name>
    <dbReference type="NCBI Taxonomy" id="163714"/>
    <lineage>
        <taxon>Eukaryota</taxon>
        <taxon>Metazoa</taxon>
        <taxon>Ecdysozoa</taxon>
        <taxon>Arthropoda</taxon>
        <taxon>Crustacea</taxon>
        <taxon>Oligostraca</taxon>
        <taxon>Ostracoda</taxon>
        <taxon>Podocopa</taxon>
        <taxon>Podocopida</taxon>
        <taxon>Cytherocopina</taxon>
        <taxon>Cytheroidea</taxon>
        <taxon>Cytherideidae</taxon>
        <taxon>Cyprideis</taxon>
    </lineage>
</organism>
<evidence type="ECO:0000256" key="7">
    <source>
        <dbReference type="ARBA" id="ARBA00011245"/>
    </source>
</evidence>
<evidence type="ECO:0000256" key="22">
    <source>
        <dbReference type="ARBA" id="ARBA00023242"/>
    </source>
</evidence>
<feature type="domain" description="Guanylate cyclase" evidence="35">
    <location>
        <begin position="98"/>
        <end position="226"/>
    </location>
</feature>
<proteinExistence type="inferred from homology"/>
<dbReference type="InterPro" id="IPR003960">
    <property type="entry name" value="ATPase_AAA_CS"/>
</dbReference>
<dbReference type="InterPro" id="IPR011645">
    <property type="entry name" value="HNOB_dom_associated"/>
</dbReference>
<dbReference type="Gene3D" id="6.10.250.780">
    <property type="match status" value="1"/>
</dbReference>
<evidence type="ECO:0000256" key="9">
    <source>
        <dbReference type="ARBA" id="ARBA00012255"/>
    </source>
</evidence>
<feature type="region of interest" description="Disordered" evidence="34">
    <location>
        <begin position="1"/>
        <end position="45"/>
    </location>
</feature>
<comment type="similarity">
    <text evidence="5">Belongs to the AAA ATPase family.</text>
</comment>
<dbReference type="SMART" id="SM00044">
    <property type="entry name" value="CYCc"/>
    <property type="match status" value="1"/>
</dbReference>
<dbReference type="Pfam" id="PF17862">
    <property type="entry name" value="AAA_lid_3"/>
    <property type="match status" value="1"/>
</dbReference>
<feature type="region of interest" description="Disordered" evidence="34">
    <location>
        <begin position="804"/>
        <end position="939"/>
    </location>
</feature>
<dbReference type="GO" id="GO:0005759">
    <property type="term" value="C:mitochondrial matrix"/>
    <property type="evidence" value="ECO:0007669"/>
    <property type="project" value="UniProtKB-SubCell"/>
</dbReference>
<comment type="subcellular location">
    <subcellularLocation>
        <location evidence="2">Chromosome</location>
    </subcellularLocation>
    <subcellularLocation>
        <location evidence="4">Cytoplasm</location>
    </subcellularLocation>
    <subcellularLocation>
        <location evidence="3">Mitochondrion matrix</location>
    </subcellularLocation>
    <subcellularLocation>
        <location evidence="1">Nucleus</location>
    </subcellularLocation>
</comment>
<dbReference type="InterPro" id="IPR015415">
    <property type="entry name" value="Spast_Vps4_C"/>
</dbReference>
<dbReference type="InterPro" id="IPR003593">
    <property type="entry name" value="AAA+_ATPase"/>
</dbReference>
<keyword evidence="10" id="KW-0158">Chromosome</keyword>
<dbReference type="Gene3D" id="1.10.4080.10">
    <property type="entry name" value="ADP-ribosylation/Crystallin J1"/>
    <property type="match status" value="1"/>
</dbReference>
<evidence type="ECO:0000256" key="33">
    <source>
        <dbReference type="RuleBase" id="RU000405"/>
    </source>
</evidence>
<evidence type="ECO:0000256" key="15">
    <source>
        <dbReference type="ARBA" id="ARBA00022801"/>
    </source>
</evidence>
<evidence type="ECO:0000256" key="18">
    <source>
        <dbReference type="ARBA" id="ARBA00023128"/>
    </source>
</evidence>
<dbReference type="GO" id="GO:0005525">
    <property type="term" value="F:GTP binding"/>
    <property type="evidence" value="ECO:0007669"/>
    <property type="project" value="UniProtKB-KW"/>
</dbReference>
<evidence type="ECO:0000256" key="25">
    <source>
        <dbReference type="ARBA" id="ARBA00042398"/>
    </source>
</evidence>
<dbReference type="InterPro" id="IPR018297">
    <property type="entry name" value="A/G_cyclase_CS"/>
</dbReference>
<dbReference type="InterPro" id="IPR027417">
    <property type="entry name" value="P-loop_NTPase"/>
</dbReference>
<evidence type="ECO:0000256" key="8">
    <source>
        <dbReference type="ARBA" id="ARBA00012202"/>
    </source>
</evidence>
<evidence type="ECO:0000256" key="34">
    <source>
        <dbReference type="SAM" id="MobiDB-lite"/>
    </source>
</evidence>
<evidence type="ECO:0000256" key="17">
    <source>
        <dbReference type="ARBA" id="ARBA00022842"/>
    </source>
</evidence>
<dbReference type="GO" id="GO:0006281">
    <property type="term" value="P:DNA repair"/>
    <property type="evidence" value="ECO:0007669"/>
    <property type="project" value="UniProtKB-KW"/>
</dbReference>
<dbReference type="InterPro" id="IPR001054">
    <property type="entry name" value="A/G_cyclase"/>
</dbReference>
<feature type="compositionally biased region" description="Basic and acidic residues" evidence="34">
    <location>
        <begin position="565"/>
        <end position="579"/>
    </location>
</feature>
<keyword evidence="20" id="KW-0234">DNA repair</keyword>
<comment type="cofactor">
    <cofactor evidence="32">
        <name>Mg(2+)</name>
        <dbReference type="ChEBI" id="CHEBI:18420"/>
    </cofactor>
    <text evidence="32">Binds 2 magnesium ions per subunit.</text>
</comment>
<sequence length="1368" mass="149077">MSPHGRSQGREGKGGQDLAPSPSTVLPPSPSTAMCPPLLSPNRQRLEETTVKLQETAEALEAERERTDELLNSMLPSKVVQQLKSGERVHDEFKEVTIVLFSDVVSFTEIAADCTPDQIVDLLNALYTRFDAQTEMNLVYKVETIGDAYMVVCGAPDPDPFHAQRVAAQAFGMIQESQQVTNPSTGKSIQIRVGIHSGPVVAGVVGLKSPRYCLFGDTVNTASRMESHGLPGKIHISPSTFKHLKGKRGYRFQDRGESLIKGKGLMHTYLMFQAADGKGEVVPDGVMDAEDGHLIGSKALLNNFNQRTMRTNPTRKKHLPLSMLGSCMPDSCSCCFPRSMTQAALCSEGLASRFRGCMLGALLGDCLGAAFEGDKTVSVRVCSNYFAGLKDTAKSRRLPFKPYTDDTAMAKRVALSLLAGDGFDGPHMAREFVSEYFADGRRGYGWSVIDVFAKLRELISTDDSSPVDVYQPAREQFNGNGSYGNGAAMRAAPVALFSHGLPEEKMVEWAEGQARLTHSHPLGVNGAVLQCLAVREALFLSPLEKTDAEKFIGALRRRMEALEGRREEGTVKAAERDDMSSDSDEESGQFEVDRSKTFHEKLGVLESLLKKSESSDVDRAEVVARLGNDVTAIRSVVTGIFCYLRSQHPTALLPESSDATSPVERTVRLAICLGGDTDTIATMGAAISGAHFGESAIPVQLLSHCEAETEIRTLADRLCTAVSRRKTAAEVISSPSTPSGETMDLLHRLYDLSVDREERSDRPKEIVKPDRRLKAVISNEHEDSLDETPSQKAFMSALFAALEPPPKSERNSGNGAPFQSTKTCRPSFDLLGADDVFSSDVPGPSVSKSVPQSSGRPCSEKFSTRPFLSHSRIPRNQLPASRQNDCLRQQPQSEPRPFKKMKMDSSRPPFALPRARQEEESKENDQGAATGPGGMKSDFKTAKEKLVIDLAKKNVGNRGASLSSYGQSTCRFLGQRRPVNARFVPPVPRADQEGRGEARGSGMLERSSMPEGSRPAGSEEEDVDPRLRNVDPKMVELIENEIMDCSEPVSWDDIAGLDFAKTTIQEMVVLPMLRPDIFKGLRGPPKGLLLFGPPGTGKTLIGEKTRDVEGEAEIVGGSGNNRKAQLPLSVGPGKCLASQSRSTFFSISASSLTSKWVGEGEKMVRALFAVARQVLSSSPFPTAAEFCLREVRQPSVIFIDEVDSLLTARSDTEHESTRRLKTEFLVQLDGAGTSSEDRVLVVGATNRPQELDEAARRRFVKRLFIPLPEEEPHSLGEVDVRRMAQKTSGYSGADVTNLCREAALGPIRQLPFHVLETIQASQVPAISVEDFEAALATVKPSVSEKDLVGYVSWNETFGTTLAPPRSKC</sequence>
<keyword evidence="18" id="KW-0496">Mitochondrion</keyword>
<dbReference type="GO" id="GO:0005634">
    <property type="term" value="C:nucleus"/>
    <property type="evidence" value="ECO:0007669"/>
    <property type="project" value="UniProtKB-SubCell"/>
</dbReference>
<name>A0A7R8WA90_9CRUS</name>
<evidence type="ECO:0000256" key="14">
    <source>
        <dbReference type="ARBA" id="ARBA00022763"/>
    </source>
</evidence>
<keyword evidence="16" id="KW-0067">ATP-binding</keyword>
<dbReference type="GO" id="GO:0005524">
    <property type="term" value="F:ATP binding"/>
    <property type="evidence" value="ECO:0007669"/>
    <property type="project" value="UniProtKB-KW"/>
</dbReference>
<dbReference type="OrthoDB" id="410104at2759"/>
<dbReference type="Pfam" id="PF07701">
    <property type="entry name" value="HNOBA"/>
    <property type="match status" value="1"/>
</dbReference>
<keyword evidence="21 33" id="KW-0456">Lyase</keyword>
<dbReference type="InterPro" id="IPR041569">
    <property type="entry name" value="AAA_lid_3"/>
</dbReference>
<dbReference type="Gene3D" id="3.30.70.1230">
    <property type="entry name" value="Nucleotide cyclase"/>
    <property type="match status" value="1"/>
</dbReference>
<dbReference type="CDD" id="cd07302">
    <property type="entry name" value="CHD"/>
    <property type="match status" value="1"/>
</dbReference>